<reference evidence="1" key="1">
    <citation type="submission" date="2022-08" db="EMBL/GenBank/DDBJ databases">
        <title>Genome Sequence of Lecanicillium fungicola.</title>
        <authorList>
            <person name="Buettner E."/>
        </authorList>
    </citation>
    <scope>NUCLEOTIDE SEQUENCE</scope>
    <source>
        <strain evidence="1">Babe33</strain>
    </source>
</reference>
<gene>
    <name evidence="1" type="ORF">NQ176_g4205</name>
</gene>
<sequence length="199" mass="22278">MATIRDICSFLIGWDGPGFMEVYDSFSEIISLVAPDLIIVDLLMTPAISAAWNSGIRMSNLSPNSIKDFVGVYQPYLGFLWKYPALMSGCDYPVPWYQRLLNVFHCFHLIYRILKEPSLAATKKHVSEKIGKPMRSMMDNGSSLPDYAKIFVGTLPELGFPLRSHTRIVPFGTIISEAPQSLTLTRSLPPGSPMVRLFT</sequence>
<protein>
    <submittedName>
        <fullName evidence="1">Uncharacterized protein</fullName>
    </submittedName>
</protein>
<proteinExistence type="predicted"/>
<dbReference type="Proteomes" id="UP001143910">
    <property type="component" value="Unassembled WGS sequence"/>
</dbReference>
<organism evidence="1 2">
    <name type="scientific">Zarea fungicola</name>
    <dbReference type="NCBI Taxonomy" id="93591"/>
    <lineage>
        <taxon>Eukaryota</taxon>
        <taxon>Fungi</taxon>
        <taxon>Dikarya</taxon>
        <taxon>Ascomycota</taxon>
        <taxon>Pezizomycotina</taxon>
        <taxon>Sordariomycetes</taxon>
        <taxon>Hypocreomycetidae</taxon>
        <taxon>Hypocreales</taxon>
        <taxon>Cordycipitaceae</taxon>
        <taxon>Zarea</taxon>
    </lineage>
</organism>
<keyword evidence="2" id="KW-1185">Reference proteome</keyword>
<evidence type="ECO:0000313" key="2">
    <source>
        <dbReference type="Proteomes" id="UP001143910"/>
    </source>
</evidence>
<evidence type="ECO:0000313" key="1">
    <source>
        <dbReference type="EMBL" id="KAJ2977732.1"/>
    </source>
</evidence>
<dbReference type="EMBL" id="JANJQO010000443">
    <property type="protein sequence ID" value="KAJ2977732.1"/>
    <property type="molecule type" value="Genomic_DNA"/>
</dbReference>
<comment type="caution">
    <text evidence="1">The sequence shown here is derived from an EMBL/GenBank/DDBJ whole genome shotgun (WGS) entry which is preliminary data.</text>
</comment>
<name>A0ACC1NFR9_9HYPO</name>
<accession>A0ACC1NFR9</accession>